<keyword evidence="10" id="KW-1185">Reference proteome</keyword>
<dbReference type="InterPro" id="IPR002182">
    <property type="entry name" value="NB-ARC"/>
</dbReference>
<evidence type="ECO:0000256" key="2">
    <source>
        <dbReference type="ARBA" id="ARBA00022614"/>
    </source>
</evidence>
<dbReference type="HOGENOM" id="CLU_000837_8_1_1"/>
<dbReference type="eggNOG" id="KOG4658">
    <property type="taxonomic scope" value="Eukaryota"/>
</dbReference>
<dbReference type="InterPro" id="IPR032675">
    <property type="entry name" value="LRR_dom_sf"/>
</dbReference>
<keyword evidence="3" id="KW-0677">Repeat</keyword>
<dbReference type="Pfam" id="PF00931">
    <property type="entry name" value="NB-ARC"/>
    <property type="match status" value="1"/>
</dbReference>
<dbReference type="GO" id="GO:0005524">
    <property type="term" value="F:ATP binding"/>
    <property type="evidence" value="ECO:0007669"/>
    <property type="project" value="UniProtKB-KW"/>
</dbReference>
<keyword evidence="2" id="KW-0433">Leucine-rich repeat</keyword>
<dbReference type="PROSITE" id="PS51450">
    <property type="entry name" value="LRR"/>
    <property type="match status" value="1"/>
</dbReference>
<evidence type="ECO:0000313" key="10">
    <source>
        <dbReference type="Proteomes" id="UP000006591"/>
    </source>
</evidence>
<dbReference type="PANTHER" id="PTHR36766">
    <property type="entry name" value="PLANT BROAD-SPECTRUM MILDEW RESISTANCE PROTEIN RPW8"/>
    <property type="match status" value="1"/>
</dbReference>
<evidence type="ECO:0008006" key="11">
    <source>
        <dbReference type="Google" id="ProtNLM"/>
    </source>
</evidence>
<dbReference type="AlphaFoldDB" id="A0A0E0J039"/>
<dbReference type="SUPFAM" id="SSF52058">
    <property type="entry name" value="L domain-like"/>
    <property type="match status" value="1"/>
</dbReference>
<evidence type="ECO:0000313" key="9">
    <source>
        <dbReference type="EnsemblPlants" id="ONIVA11G07980.1"/>
    </source>
</evidence>
<dbReference type="Gramene" id="ONIVA11G07980.1">
    <property type="protein sequence ID" value="ONIVA11G07980.1"/>
    <property type="gene ID" value="ONIVA11G07980"/>
</dbReference>
<feature type="domain" description="NB-ARC" evidence="7">
    <location>
        <begin position="165"/>
        <end position="249"/>
    </location>
</feature>
<protein>
    <recommendedName>
        <fullName evidence="11">NB-ARC domain-containing protein</fullName>
    </recommendedName>
</protein>
<keyword evidence="5" id="KW-0611">Plant defense</keyword>
<accession>A0A0E0J039</accession>
<dbReference type="InterPro" id="IPR001611">
    <property type="entry name" value="Leu-rich_rpt"/>
</dbReference>
<dbReference type="GO" id="GO:0006952">
    <property type="term" value="P:defense response"/>
    <property type="evidence" value="ECO:0007669"/>
    <property type="project" value="UniProtKB-KW"/>
</dbReference>
<dbReference type="GO" id="GO:0043531">
    <property type="term" value="F:ADP binding"/>
    <property type="evidence" value="ECO:0007669"/>
    <property type="project" value="InterPro"/>
</dbReference>
<dbReference type="SUPFAM" id="SSF52540">
    <property type="entry name" value="P-loop containing nucleoside triphosphate hydrolases"/>
    <property type="match status" value="1"/>
</dbReference>
<evidence type="ECO:0000259" key="7">
    <source>
        <dbReference type="Pfam" id="PF00931"/>
    </source>
</evidence>
<dbReference type="EnsemblPlants" id="ONIVA11G07980.1">
    <property type="protein sequence ID" value="ONIVA11G07980.1"/>
    <property type="gene ID" value="ONIVA11G07980"/>
</dbReference>
<comment type="similarity">
    <text evidence="1">Belongs to the disease resistance NB-LRR family.</text>
</comment>
<dbReference type="Gene3D" id="1.20.5.4130">
    <property type="match status" value="1"/>
</dbReference>
<dbReference type="Pfam" id="PF18052">
    <property type="entry name" value="Rx_N"/>
    <property type="match status" value="1"/>
</dbReference>
<evidence type="ECO:0000256" key="4">
    <source>
        <dbReference type="ARBA" id="ARBA00022741"/>
    </source>
</evidence>
<dbReference type="InterPro" id="IPR027417">
    <property type="entry name" value="P-loop_NTPase"/>
</dbReference>
<keyword evidence="4" id="KW-0547">Nucleotide-binding</keyword>
<evidence type="ECO:0000256" key="5">
    <source>
        <dbReference type="ARBA" id="ARBA00022821"/>
    </source>
</evidence>
<dbReference type="GO" id="GO:0051707">
    <property type="term" value="P:response to other organism"/>
    <property type="evidence" value="ECO:0007669"/>
    <property type="project" value="UniProtKB-ARBA"/>
</dbReference>
<evidence type="ECO:0000256" key="3">
    <source>
        <dbReference type="ARBA" id="ARBA00022737"/>
    </source>
</evidence>
<dbReference type="Gene3D" id="1.10.8.430">
    <property type="entry name" value="Helical domain of apoptotic protease-activating factors"/>
    <property type="match status" value="1"/>
</dbReference>
<feature type="domain" description="Disease resistance N-terminal" evidence="8">
    <location>
        <begin position="12"/>
        <end position="96"/>
    </location>
</feature>
<dbReference type="InterPro" id="IPR042197">
    <property type="entry name" value="Apaf_helical"/>
</dbReference>
<dbReference type="InterPro" id="IPR041118">
    <property type="entry name" value="Rx_N"/>
</dbReference>
<dbReference type="Gene3D" id="3.80.10.10">
    <property type="entry name" value="Ribonuclease Inhibitor"/>
    <property type="match status" value="1"/>
</dbReference>
<keyword evidence="6" id="KW-0067">ATP-binding</keyword>
<dbReference type="Gene3D" id="3.40.50.300">
    <property type="entry name" value="P-loop containing nucleotide triphosphate hydrolases"/>
    <property type="match status" value="1"/>
</dbReference>
<organism evidence="9">
    <name type="scientific">Oryza nivara</name>
    <name type="common">Indian wild rice</name>
    <name type="synonym">Oryza sativa f. spontanea</name>
    <dbReference type="NCBI Taxonomy" id="4536"/>
    <lineage>
        <taxon>Eukaryota</taxon>
        <taxon>Viridiplantae</taxon>
        <taxon>Streptophyta</taxon>
        <taxon>Embryophyta</taxon>
        <taxon>Tracheophyta</taxon>
        <taxon>Spermatophyta</taxon>
        <taxon>Magnoliopsida</taxon>
        <taxon>Liliopsida</taxon>
        <taxon>Poales</taxon>
        <taxon>Poaceae</taxon>
        <taxon>BOP clade</taxon>
        <taxon>Oryzoideae</taxon>
        <taxon>Oryzeae</taxon>
        <taxon>Oryzinae</taxon>
        <taxon>Oryza</taxon>
    </lineage>
</organism>
<name>A0A0E0J039_ORYNI</name>
<reference evidence="9" key="1">
    <citation type="submission" date="2015-04" db="UniProtKB">
        <authorList>
            <consortium name="EnsemblPlants"/>
        </authorList>
    </citation>
    <scope>IDENTIFICATION</scope>
    <source>
        <strain evidence="9">SL10</strain>
    </source>
</reference>
<evidence type="ECO:0000256" key="1">
    <source>
        <dbReference type="ARBA" id="ARBA00008894"/>
    </source>
</evidence>
<dbReference type="Proteomes" id="UP000006591">
    <property type="component" value="Chromosome 11"/>
</dbReference>
<evidence type="ECO:0000256" key="6">
    <source>
        <dbReference type="ARBA" id="ARBA00022840"/>
    </source>
</evidence>
<dbReference type="OMA" id="HERIPDC"/>
<proteinExistence type="inferred from homology"/>
<evidence type="ECO:0000259" key="8">
    <source>
        <dbReference type="Pfam" id="PF18052"/>
    </source>
</evidence>
<sequence>MAEVGGMLASAALRVATQKLASAMGDRAMLQWNFDRDLEGMKTTLESVAAVLEDAERRSISDAAALLWLKRLKAAAYDVSDLLDEFRAQAERASRKMTVLMPFRTIIPKIIIANKMKVLREELNEITNQHQNFRFMPDNTSNQQHVTDKRATSSKVEEALILGRNQDKQKVMALLSDNITQGATILSIYGIGGIGKTTLAKMVLNDTQFKDYSRVWVYVSQMFDLNKIGNSIISEVLNCESQITEPDRINRCLDELLAGRKGSKVTVIITTRDEEIAKKVCTIEPYKLGLLTDDMCWTVIKQKSNFEARIDKELLEDIGRDISMKCGGVPLAAQALGYMLQSMKFDEWVSVRNSDIWTESTLADATSPHHKSSGLHDEDATLLTMHDLVHDVARSIMADELLDSSTKGKIQRTSCRYALLRDCSKPLKLFIRALHFLDCGNIRLHGAAFSSAKWLHVLDPRACSIKNFPSSIGQLKHLRYLNAPGIQDRNILSIVKLSKLYFLNLSGSARVTALPKSIGEIEGLVHLDLSGCISKDCEKFWVISPNYDTIFGSAPTDQSCKFIECVGTLCNLEHLDLSKNNSLNSVPESLGCLRMLHTINLSGCCNLIQLPKSIGEIDSLKFL</sequence>
<dbReference type="PRINTS" id="PR00364">
    <property type="entry name" value="DISEASERSIST"/>
</dbReference>
<dbReference type="PANTHER" id="PTHR36766:SF73">
    <property type="entry name" value="NB-ARC DOMAIN-CONTAINING PROTEIN"/>
    <property type="match status" value="1"/>
</dbReference>
<reference evidence="9" key="2">
    <citation type="submission" date="2018-04" db="EMBL/GenBank/DDBJ databases">
        <title>OnivRS2 (Oryza nivara Reference Sequence Version 2).</title>
        <authorList>
            <person name="Zhang J."/>
            <person name="Kudrna D."/>
            <person name="Lee S."/>
            <person name="Talag J."/>
            <person name="Rajasekar S."/>
            <person name="Welchert J."/>
            <person name="Hsing Y.-I."/>
            <person name="Wing R.A."/>
        </authorList>
    </citation>
    <scope>NUCLEOTIDE SEQUENCE [LARGE SCALE GENOMIC DNA]</scope>
    <source>
        <strain evidence="9">SL10</strain>
    </source>
</reference>
<dbReference type="STRING" id="4536.A0A0E0J039"/>